<organism evidence="7 8">
    <name type="scientific">Carnegiea gigantea</name>
    <dbReference type="NCBI Taxonomy" id="171969"/>
    <lineage>
        <taxon>Eukaryota</taxon>
        <taxon>Viridiplantae</taxon>
        <taxon>Streptophyta</taxon>
        <taxon>Embryophyta</taxon>
        <taxon>Tracheophyta</taxon>
        <taxon>Spermatophyta</taxon>
        <taxon>Magnoliopsida</taxon>
        <taxon>eudicotyledons</taxon>
        <taxon>Gunneridae</taxon>
        <taxon>Pentapetalae</taxon>
        <taxon>Caryophyllales</taxon>
        <taxon>Cactineae</taxon>
        <taxon>Cactaceae</taxon>
        <taxon>Cactoideae</taxon>
        <taxon>Echinocereeae</taxon>
        <taxon>Carnegiea</taxon>
    </lineage>
</organism>
<dbReference type="Pfam" id="PF00916">
    <property type="entry name" value="Sulfate_transp"/>
    <property type="match status" value="1"/>
</dbReference>
<evidence type="ECO:0000256" key="5">
    <source>
        <dbReference type="SAM" id="Phobius"/>
    </source>
</evidence>
<evidence type="ECO:0000256" key="1">
    <source>
        <dbReference type="ARBA" id="ARBA00004141"/>
    </source>
</evidence>
<keyword evidence="4 5" id="KW-0472">Membrane</keyword>
<evidence type="ECO:0000256" key="2">
    <source>
        <dbReference type="ARBA" id="ARBA00022692"/>
    </source>
</evidence>
<accession>A0A9Q1K194</accession>
<dbReference type="EMBL" id="JAKOGI010000449">
    <property type="protein sequence ID" value="KAJ8434812.1"/>
    <property type="molecule type" value="Genomic_DNA"/>
</dbReference>
<dbReference type="AlphaFoldDB" id="A0A9Q1K194"/>
<proteinExistence type="predicted"/>
<feature type="transmembrane region" description="Helical" evidence="5">
    <location>
        <begin position="141"/>
        <end position="157"/>
    </location>
</feature>
<dbReference type="GO" id="GO:0055085">
    <property type="term" value="P:transmembrane transport"/>
    <property type="evidence" value="ECO:0007669"/>
    <property type="project" value="InterPro"/>
</dbReference>
<evidence type="ECO:0000313" key="8">
    <source>
        <dbReference type="Proteomes" id="UP001153076"/>
    </source>
</evidence>
<dbReference type="InterPro" id="IPR011547">
    <property type="entry name" value="SLC26A/SulP_dom"/>
</dbReference>
<evidence type="ECO:0000259" key="6">
    <source>
        <dbReference type="Pfam" id="PF00916"/>
    </source>
</evidence>
<name>A0A9Q1K194_9CARY</name>
<reference evidence="7" key="1">
    <citation type="submission" date="2022-04" db="EMBL/GenBank/DDBJ databases">
        <title>Carnegiea gigantea Genome sequencing and assembly v2.</title>
        <authorList>
            <person name="Copetti D."/>
            <person name="Sanderson M.J."/>
            <person name="Burquez A."/>
            <person name="Wojciechowski M.F."/>
        </authorList>
    </citation>
    <scope>NUCLEOTIDE SEQUENCE</scope>
    <source>
        <strain evidence="7">SGP5-SGP5p</strain>
        <tissue evidence="7">Aerial part</tissue>
    </source>
</reference>
<feature type="transmembrane region" description="Helical" evidence="5">
    <location>
        <begin position="272"/>
        <end position="293"/>
    </location>
</feature>
<sequence>MMGTVEEHECRMYPTQEVAMDPGKRNRVVAPPPQPLFKSLRASLKEALFPDDPFRKLKNQPKFSRKLLLGLQYFFPILEWGPRYSFGFFKSDLISGITIASLAIPQGISYSQLAKLPPILGLCSSFIPPLVYAVLGSSRDLAVGTSAVGSLLIGSMLSRVVNPNENPKLFLHLAFTATLVAGIFQASLGILRLGLIVDLLSHATIVGFVGGAAIVVCLQQLKGMLGLHHFTEDTDLVSVMRFVWRWESATLGCFFFFSLLLTRYISKRRAKLFWISAIAPLTSVIVGSLVAYLTHAERHGTAVIGDLKEGLNPPSFKDFALSSPYFPIAVKTGIVAGVVVTAVSSKSLQAIFCFGGI</sequence>
<evidence type="ECO:0000313" key="7">
    <source>
        <dbReference type="EMBL" id="KAJ8434812.1"/>
    </source>
</evidence>
<keyword evidence="3 5" id="KW-1133">Transmembrane helix</keyword>
<feature type="domain" description="SLC26A/SulP transporter" evidence="6">
    <location>
        <begin position="89"/>
        <end position="344"/>
    </location>
</feature>
<comment type="subcellular location">
    <subcellularLocation>
        <location evidence="1">Membrane</location>
        <topology evidence="1">Multi-pass membrane protein</topology>
    </subcellularLocation>
</comment>
<dbReference type="PANTHER" id="PTHR11814">
    <property type="entry name" value="SULFATE TRANSPORTER"/>
    <property type="match status" value="1"/>
</dbReference>
<keyword evidence="8" id="KW-1185">Reference proteome</keyword>
<dbReference type="Proteomes" id="UP001153076">
    <property type="component" value="Unassembled WGS sequence"/>
</dbReference>
<dbReference type="OrthoDB" id="288203at2759"/>
<dbReference type="InterPro" id="IPR001902">
    <property type="entry name" value="SLC26A/SulP_fam"/>
</dbReference>
<feature type="transmembrane region" description="Helical" evidence="5">
    <location>
        <begin position="199"/>
        <end position="218"/>
    </location>
</feature>
<feature type="transmembrane region" description="Helical" evidence="5">
    <location>
        <begin position="169"/>
        <end position="193"/>
    </location>
</feature>
<dbReference type="GO" id="GO:0016020">
    <property type="term" value="C:membrane"/>
    <property type="evidence" value="ECO:0007669"/>
    <property type="project" value="UniProtKB-SubCell"/>
</dbReference>
<evidence type="ECO:0000256" key="4">
    <source>
        <dbReference type="ARBA" id="ARBA00023136"/>
    </source>
</evidence>
<keyword evidence="2 5" id="KW-0812">Transmembrane</keyword>
<protein>
    <recommendedName>
        <fullName evidence="6">SLC26A/SulP transporter domain-containing protein</fullName>
    </recommendedName>
</protein>
<evidence type="ECO:0000256" key="3">
    <source>
        <dbReference type="ARBA" id="ARBA00022989"/>
    </source>
</evidence>
<gene>
    <name evidence="7" type="ORF">Cgig2_033534</name>
</gene>
<feature type="transmembrane region" description="Helical" evidence="5">
    <location>
        <begin position="248"/>
        <end position="266"/>
    </location>
</feature>
<comment type="caution">
    <text evidence="7">The sequence shown here is derived from an EMBL/GenBank/DDBJ whole genome shotgun (WGS) entry which is preliminary data.</text>
</comment>